<evidence type="ECO:0000313" key="4">
    <source>
        <dbReference type="EMBL" id="AUM13650.1"/>
    </source>
</evidence>
<evidence type="ECO:0000259" key="3">
    <source>
        <dbReference type="PROSITE" id="PS51755"/>
    </source>
</evidence>
<reference evidence="5" key="1">
    <citation type="submission" date="2017-08" db="EMBL/GenBank/DDBJ databases">
        <title>Direct submision.</title>
        <authorList>
            <person name="Kim S.-J."/>
            <person name="Rhee S.-K."/>
        </authorList>
    </citation>
    <scope>NUCLEOTIDE SEQUENCE [LARGE SCALE GENOMIC DNA]</scope>
    <source>
        <strain evidence="5">GI5</strain>
    </source>
</reference>
<gene>
    <name evidence="4" type="ORF">Kalk_14995</name>
</gene>
<dbReference type="InterPro" id="IPR001867">
    <property type="entry name" value="OmpR/PhoB-type_DNA-bd"/>
</dbReference>
<evidence type="ECO:0000256" key="2">
    <source>
        <dbReference type="PROSITE-ProRule" id="PRU01091"/>
    </source>
</evidence>
<protein>
    <recommendedName>
        <fullName evidence="3">OmpR/PhoB-type domain-containing protein</fullName>
    </recommendedName>
</protein>
<dbReference type="PROSITE" id="PS51755">
    <property type="entry name" value="OMPR_PHOB"/>
    <property type="match status" value="1"/>
</dbReference>
<keyword evidence="1 2" id="KW-0238">DNA-binding</keyword>
<feature type="DNA-binding region" description="OmpR/PhoB-type" evidence="2">
    <location>
        <begin position="9"/>
        <end position="107"/>
    </location>
</feature>
<organism evidence="4 5">
    <name type="scientific">Ketobacter alkanivorans</name>
    <dbReference type="NCBI Taxonomy" id="1917421"/>
    <lineage>
        <taxon>Bacteria</taxon>
        <taxon>Pseudomonadati</taxon>
        <taxon>Pseudomonadota</taxon>
        <taxon>Gammaproteobacteria</taxon>
        <taxon>Pseudomonadales</taxon>
        <taxon>Ketobacteraceae</taxon>
        <taxon>Ketobacter</taxon>
    </lineage>
</organism>
<dbReference type="GO" id="GO:0000160">
    <property type="term" value="P:phosphorelay signal transduction system"/>
    <property type="evidence" value="ECO:0007669"/>
    <property type="project" value="InterPro"/>
</dbReference>
<sequence>MKGIRMMRGIEYHFEDFCLMPDQARLLKGEREIKMAPKIFQFLSMLVQAENTLVEREALFETLWQGRAVSDESLAQVVAQCRRALGDSASRQALVQTIPKRGFRFVPDIRVMHSSVRKKMPSLMVALQEGDPEESLYVRSR</sequence>
<dbReference type="SMART" id="SM00862">
    <property type="entry name" value="Trans_reg_C"/>
    <property type="match status" value="1"/>
</dbReference>
<evidence type="ECO:0000256" key="1">
    <source>
        <dbReference type="ARBA" id="ARBA00023125"/>
    </source>
</evidence>
<dbReference type="AlphaFoldDB" id="A0A2K9LN27"/>
<dbReference type="InterPro" id="IPR016032">
    <property type="entry name" value="Sig_transdc_resp-reg_C-effctor"/>
</dbReference>
<evidence type="ECO:0000313" key="5">
    <source>
        <dbReference type="Proteomes" id="UP000235116"/>
    </source>
</evidence>
<dbReference type="KEGG" id="kak:Kalk_14995"/>
<dbReference type="GO" id="GO:0003677">
    <property type="term" value="F:DNA binding"/>
    <property type="evidence" value="ECO:0007669"/>
    <property type="project" value="UniProtKB-UniRule"/>
</dbReference>
<dbReference type="SUPFAM" id="SSF46894">
    <property type="entry name" value="C-terminal effector domain of the bipartite response regulators"/>
    <property type="match status" value="1"/>
</dbReference>
<dbReference type="InterPro" id="IPR036388">
    <property type="entry name" value="WH-like_DNA-bd_sf"/>
</dbReference>
<accession>A0A2K9LN27</accession>
<dbReference type="GO" id="GO:0006355">
    <property type="term" value="P:regulation of DNA-templated transcription"/>
    <property type="evidence" value="ECO:0007669"/>
    <property type="project" value="InterPro"/>
</dbReference>
<dbReference type="Proteomes" id="UP000235116">
    <property type="component" value="Chromosome"/>
</dbReference>
<name>A0A2K9LN27_9GAMM</name>
<dbReference type="Gene3D" id="1.10.10.10">
    <property type="entry name" value="Winged helix-like DNA-binding domain superfamily/Winged helix DNA-binding domain"/>
    <property type="match status" value="1"/>
</dbReference>
<dbReference type="EMBL" id="CP022684">
    <property type="protein sequence ID" value="AUM13650.1"/>
    <property type="molecule type" value="Genomic_DNA"/>
</dbReference>
<keyword evidence="5" id="KW-1185">Reference proteome</keyword>
<proteinExistence type="predicted"/>
<feature type="domain" description="OmpR/PhoB-type" evidence="3">
    <location>
        <begin position="9"/>
        <end position="107"/>
    </location>
</feature>
<dbReference type="Pfam" id="PF00486">
    <property type="entry name" value="Trans_reg_C"/>
    <property type="match status" value="1"/>
</dbReference>